<sequence>MLTWVATSAARPSAASETVAIKARCNSTSSTAAPSAIAIATTTTAAAVDRLRTLARRNLELALPIAAKWSTP</sequence>
<comment type="caution">
    <text evidence="1">The sequence shown here is derived from an EMBL/GenBank/DDBJ whole genome shotgun (WGS) entry which is preliminary data.</text>
</comment>
<gene>
    <name evidence="1" type="ORF">GCM10009804_64430</name>
</gene>
<accession>A0ABP4Q309</accession>
<dbReference type="Proteomes" id="UP001501705">
    <property type="component" value="Unassembled WGS sequence"/>
</dbReference>
<reference evidence="2" key="1">
    <citation type="journal article" date="2019" name="Int. J. Syst. Evol. Microbiol.">
        <title>The Global Catalogue of Microorganisms (GCM) 10K type strain sequencing project: providing services to taxonomists for standard genome sequencing and annotation.</title>
        <authorList>
            <consortium name="The Broad Institute Genomics Platform"/>
            <consortium name="The Broad Institute Genome Sequencing Center for Infectious Disease"/>
            <person name="Wu L."/>
            <person name="Ma J."/>
        </authorList>
    </citation>
    <scope>NUCLEOTIDE SEQUENCE [LARGE SCALE GENOMIC DNA]</scope>
    <source>
        <strain evidence="2">JCM 15572</strain>
    </source>
</reference>
<evidence type="ECO:0008006" key="3">
    <source>
        <dbReference type="Google" id="ProtNLM"/>
    </source>
</evidence>
<evidence type="ECO:0000313" key="2">
    <source>
        <dbReference type="Proteomes" id="UP001501705"/>
    </source>
</evidence>
<proteinExistence type="predicted"/>
<name>A0ABP4Q309_9ACTN</name>
<organism evidence="1 2">
    <name type="scientific">Kribbella hippodromi</name>
    <dbReference type="NCBI Taxonomy" id="434347"/>
    <lineage>
        <taxon>Bacteria</taxon>
        <taxon>Bacillati</taxon>
        <taxon>Actinomycetota</taxon>
        <taxon>Actinomycetes</taxon>
        <taxon>Propionibacteriales</taxon>
        <taxon>Kribbellaceae</taxon>
        <taxon>Kribbella</taxon>
    </lineage>
</organism>
<protein>
    <recommendedName>
        <fullName evidence="3">Secreted protein</fullName>
    </recommendedName>
</protein>
<keyword evidence="2" id="KW-1185">Reference proteome</keyword>
<dbReference type="EMBL" id="BAAAPH010000027">
    <property type="protein sequence ID" value="GAA1598979.1"/>
    <property type="molecule type" value="Genomic_DNA"/>
</dbReference>
<evidence type="ECO:0000313" key="1">
    <source>
        <dbReference type="EMBL" id="GAA1598979.1"/>
    </source>
</evidence>